<dbReference type="InterPro" id="IPR003347">
    <property type="entry name" value="JmjC_dom"/>
</dbReference>
<evidence type="ECO:0000313" key="2">
    <source>
        <dbReference type="EMBL" id="SGZ56740.1"/>
    </source>
</evidence>
<dbReference type="InterPro" id="IPR041667">
    <property type="entry name" value="Cupin_8"/>
</dbReference>
<gene>
    <name evidence="2" type="ORF">SAMEA4029009_CIC11G00000002357</name>
</gene>
<dbReference type="SMART" id="SM00558">
    <property type="entry name" value="JmjC"/>
    <property type="match status" value="1"/>
</dbReference>
<dbReference type="SUPFAM" id="SSF81383">
    <property type="entry name" value="F-box domain"/>
    <property type="match status" value="1"/>
</dbReference>
<dbReference type="PANTHER" id="PTHR12480">
    <property type="entry name" value="ARGININE DEMETHYLASE AND LYSYL-HYDROXYLASE JMJD"/>
    <property type="match status" value="1"/>
</dbReference>
<name>A0A1L0DJM2_9ASCO</name>
<dbReference type="PANTHER" id="PTHR12480:SF21">
    <property type="entry name" value="JMJC DOMAIN-CONTAINING PROTEIN 8"/>
    <property type="match status" value="1"/>
</dbReference>
<protein>
    <submittedName>
        <fullName evidence="2">CIC11C00000002357</fullName>
    </submittedName>
</protein>
<dbReference type="EMBL" id="LT635768">
    <property type="protein sequence ID" value="SGZ56740.1"/>
    <property type="molecule type" value="Genomic_DNA"/>
</dbReference>
<sequence>MPSNTQPSQKRRKIKDRRVISVSSTTGTHPLNVRPLGNAFFVEKTDGPSRSSQMGYFSMLNEDLFMELLGFVDDSKSLMALAHTSRVLYAYLYDEDLWKLHYTGKVQRLEKQGQSAPPLTWRGSWRLSVLGIPSKYLANLQLPGNLLCSDVLYRPFQCSQVEYDKLFHDLIEDEEGYKNACLKSIEHLETLPDMPNGHIPRLSETNLSQSDFDSRRNKEPFILVNSDESRWPRWDLSSLLKRFSDVKFRQEAVQWPLSLYSEYLAQNCDESPLYLFDCGSEAMKTLRKEYNVPELFQQDLFKLFQDCRPDHAWLIIGSKRSGSTFHKDPNYTSAWNAALSGRKLWVMFPPGVTPPGVSTDLEESEVTSPVGIAEWVLSGFYNEATGVPEAQIGITFPGECMYVPSGWWHMVINLDDSVALTQNFVPEVKLANALHFLKNKRTQLSGFRPLEVRQKLQEILESFQDTNDDDMTKIRAYAKKFDELNLQEFLQTEDCGEIMASQLPAMPVFELFRKLLILGGKQEELAKALEELAKIEKLEHAKVTGKSEAWTKLTEESSFSFGFGGDFE</sequence>
<dbReference type="GO" id="GO:0000987">
    <property type="term" value="F:cis-regulatory region sequence-specific DNA binding"/>
    <property type="evidence" value="ECO:0007669"/>
    <property type="project" value="TreeGrafter"/>
</dbReference>
<organism evidence="2 3">
    <name type="scientific">Sungouiella intermedia</name>
    <dbReference type="NCBI Taxonomy" id="45354"/>
    <lineage>
        <taxon>Eukaryota</taxon>
        <taxon>Fungi</taxon>
        <taxon>Dikarya</taxon>
        <taxon>Ascomycota</taxon>
        <taxon>Saccharomycotina</taxon>
        <taxon>Pichiomycetes</taxon>
        <taxon>Metschnikowiaceae</taxon>
        <taxon>Sungouiella</taxon>
    </lineage>
</organism>
<dbReference type="AlphaFoldDB" id="A0A1L0DJM2"/>
<dbReference type="InterPro" id="IPR036047">
    <property type="entry name" value="F-box-like_dom_sf"/>
</dbReference>
<dbReference type="SUPFAM" id="SSF51197">
    <property type="entry name" value="Clavaminate synthase-like"/>
    <property type="match status" value="1"/>
</dbReference>
<evidence type="ECO:0000313" key="3">
    <source>
        <dbReference type="Proteomes" id="UP000182259"/>
    </source>
</evidence>
<dbReference type="PROSITE" id="PS51184">
    <property type="entry name" value="JMJC"/>
    <property type="match status" value="1"/>
</dbReference>
<dbReference type="InterPro" id="IPR050910">
    <property type="entry name" value="JMJD6_ArgDemeth/LysHydrox"/>
</dbReference>
<proteinExistence type="predicted"/>
<dbReference type="Gene3D" id="2.60.120.650">
    <property type="entry name" value="Cupin"/>
    <property type="match status" value="1"/>
</dbReference>
<accession>A0A1L0DJM2</accession>
<dbReference type="GO" id="GO:0005634">
    <property type="term" value="C:nucleus"/>
    <property type="evidence" value="ECO:0007669"/>
    <property type="project" value="TreeGrafter"/>
</dbReference>
<dbReference type="Proteomes" id="UP000182259">
    <property type="component" value="Chromosome V"/>
</dbReference>
<feature type="domain" description="JmjC" evidence="1">
    <location>
        <begin position="281"/>
        <end position="441"/>
    </location>
</feature>
<reference evidence="2 3" key="1">
    <citation type="submission" date="2016-10" db="EMBL/GenBank/DDBJ databases">
        <authorList>
            <person name="de Groot N.N."/>
        </authorList>
    </citation>
    <scope>NUCLEOTIDE SEQUENCE [LARGE SCALE GENOMIC DNA]</scope>
    <source>
        <strain evidence="2 3">PYCC 4715</strain>
    </source>
</reference>
<evidence type="ECO:0000259" key="1">
    <source>
        <dbReference type="PROSITE" id="PS51184"/>
    </source>
</evidence>
<dbReference type="Pfam" id="PF13621">
    <property type="entry name" value="Cupin_8"/>
    <property type="match status" value="1"/>
</dbReference>